<evidence type="ECO:0000313" key="3">
    <source>
        <dbReference type="Proteomes" id="UP000659904"/>
    </source>
</evidence>
<dbReference type="Proteomes" id="UP000659904">
    <property type="component" value="Unassembled WGS sequence"/>
</dbReference>
<proteinExistence type="predicted"/>
<keyword evidence="3" id="KW-1185">Reference proteome</keyword>
<feature type="transmembrane region" description="Helical" evidence="1">
    <location>
        <begin position="39"/>
        <end position="59"/>
    </location>
</feature>
<evidence type="ECO:0000256" key="1">
    <source>
        <dbReference type="SAM" id="Phobius"/>
    </source>
</evidence>
<gene>
    <name evidence="2" type="ORF">Cci01nite_20500</name>
</gene>
<keyword evidence="1" id="KW-1133">Transmembrane helix</keyword>
<feature type="transmembrane region" description="Helical" evidence="1">
    <location>
        <begin position="66"/>
        <end position="87"/>
    </location>
</feature>
<dbReference type="EMBL" id="BONH01000007">
    <property type="protein sequence ID" value="GIF96956.1"/>
    <property type="molecule type" value="Genomic_DNA"/>
</dbReference>
<feature type="transmembrane region" description="Helical" evidence="1">
    <location>
        <begin position="171"/>
        <end position="190"/>
    </location>
</feature>
<keyword evidence="1" id="KW-0472">Membrane</keyword>
<dbReference type="AlphaFoldDB" id="A0A8J3NYP5"/>
<comment type="caution">
    <text evidence="2">The sequence shown here is derived from an EMBL/GenBank/DDBJ whole genome shotgun (WGS) entry which is preliminary data.</text>
</comment>
<dbReference type="RefSeq" id="WP_147432643.1">
    <property type="nucleotide sequence ID" value="NZ_BONH01000007.1"/>
</dbReference>
<evidence type="ECO:0000313" key="2">
    <source>
        <dbReference type="EMBL" id="GIF96956.1"/>
    </source>
</evidence>
<name>A0A8J3NYP5_9ACTN</name>
<accession>A0A8J3NYP5</accession>
<protein>
    <submittedName>
        <fullName evidence="2">Uncharacterized protein</fullName>
    </submittedName>
</protein>
<sequence length="223" mass="23261">MVPRILFRIAVVCVLVAATLTAGAWIGTAQGLEPGPGSLQFPVMLAVTAVPITVVGLLGCTGGFRLVLACIAWAVLSFGQLTIMMTASDAVLGERGRPVTATVAQLVGHDLSEADGDYLYRVADPQGRPLAGVLRTPHQHGIGSAVTVLVDPAGWAHPTEPSTYAEGTNGVTLLVLAVMFGGPATVLYVLSCLPADRRREDDRDGTGPAPWHQDAFNQVVRSA</sequence>
<organism evidence="2 3">
    <name type="scientific">Catellatospora citrea</name>
    <dbReference type="NCBI Taxonomy" id="53366"/>
    <lineage>
        <taxon>Bacteria</taxon>
        <taxon>Bacillati</taxon>
        <taxon>Actinomycetota</taxon>
        <taxon>Actinomycetes</taxon>
        <taxon>Micromonosporales</taxon>
        <taxon>Micromonosporaceae</taxon>
        <taxon>Catellatospora</taxon>
    </lineage>
</organism>
<reference evidence="2 3" key="1">
    <citation type="submission" date="2021-01" db="EMBL/GenBank/DDBJ databases">
        <title>Whole genome shotgun sequence of Catellatospora citrea NBRC 14495.</title>
        <authorList>
            <person name="Komaki H."/>
            <person name="Tamura T."/>
        </authorList>
    </citation>
    <scope>NUCLEOTIDE SEQUENCE [LARGE SCALE GENOMIC DNA]</scope>
    <source>
        <strain evidence="2 3">NBRC 14495</strain>
    </source>
</reference>
<keyword evidence="1" id="KW-0812">Transmembrane</keyword>